<keyword evidence="1" id="KW-0812">Transmembrane</keyword>
<accession>A0A1R0FAS1</accession>
<keyword evidence="1" id="KW-0472">Membrane</keyword>
<evidence type="ECO:0000313" key="2">
    <source>
        <dbReference type="EMBL" id="OLY44091.1"/>
    </source>
</evidence>
<keyword evidence="3" id="KW-1185">Reference proteome</keyword>
<feature type="transmembrane region" description="Helical" evidence="1">
    <location>
        <begin position="121"/>
        <end position="140"/>
    </location>
</feature>
<dbReference type="InterPro" id="IPR025058">
    <property type="entry name" value="DUF3995"/>
</dbReference>
<dbReference type="Pfam" id="PF13160">
    <property type="entry name" value="DUF3995"/>
    <property type="match status" value="1"/>
</dbReference>
<sequence>MFYTIVHLSTVIVLFLIALTHYYWVLKPDAEPSSKVFPYIEGVPAFHASKLGTFLVASALLLVTLFVMELGAGIIGFLPTYILKIGGTLLAAVFVVRAIGDFRLVGFTKKIKDSTFAYYDTRYWSPLCALIGLSLLYITWGS</sequence>
<proteinExistence type="predicted"/>
<dbReference type="EMBL" id="LXYT01000001">
    <property type="protein sequence ID" value="OLY44091.1"/>
    <property type="molecule type" value="Genomic_DNA"/>
</dbReference>
<feature type="transmembrane region" description="Helical" evidence="1">
    <location>
        <begin position="81"/>
        <end position="100"/>
    </location>
</feature>
<feature type="transmembrane region" description="Helical" evidence="1">
    <location>
        <begin position="6"/>
        <end position="25"/>
    </location>
</feature>
<protein>
    <recommendedName>
        <fullName evidence="4">DUF3995 domain-containing protein</fullName>
    </recommendedName>
</protein>
<reference evidence="2 3" key="1">
    <citation type="submission" date="2016-12" db="EMBL/GenBank/DDBJ databases">
        <title>Comparative genomics of Bartonella apis.</title>
        <authorList>
            <person name="Engel P."/>
        </authorList>
    </citation>
    <scope>NUCLEOTIDE SEQUENCE [LARGE SCALE GENOMIC DNA]</scope>
    <source>
        <strain evidence="2 3">PEB0149</strain>
    </source>
</reference>
<evidence type="ECO:0000256" key="1">
    <source>
        <dbReference type="SAM" id="Phobius"/>
    </source>
</evidence>
<dbReference type="OrthoDB" id="344976at2"/>
<dbReference type="AlphaFoldDB" id="A0A1R0FAS1"/>
<comment type="caution">
    <text evidence="2">The sequence shown here is derived from an EMBL/GenBank/DDBJ whole genome shotgun (WGS) entry which is preliminary data.</text>
</comment>
<evidence type="ECO:0000313" key="3">
    <source>
        <dbReference type="Proteomes" id="UP000187344"/>
    </source>
</evidence>
<gene>
    <name evidence="2" type="ORF">PEB0149_015470</name>
</gene>
<keyword evidence="1" id="KW-1133">Transmembrane helix</keyword>
<feature type="transmembrane region" description="Helical" evidence="1">
    <location>
        <begin position="54"/>
        <end position="75"/>
    </location>
</feature>
<name>A0A1R0FAS1_9HYPH</name>
<organism evidence="2 3">
    <name type="scientific">Bartonella apis</name>
    <dbReference type="NCBI Taxonomy" id="1686310"/>
    <lineage>
        <taxon>Bacteria</taxon>
        <taxon>Pseudomonadati</taxon>
        <taxon>Pseudomonadota</taxon>
        <taxon>Alphaproteobacteria</taxon>
        <taxon>Hyphomicrobiales</taxon>
        <taxon>Bartonellaceae</taxon>
        <taxon>Bartonella</taxon>
    </lineage>
</organism>
<dbReference type="Proteomes" id="UP000187344">
    <property type="component" value="Unassembled WGS sequence"/>
</dbReference>
<dbReference type="RefSeq" id="WP_075869264.1">
    <property type="nucleotide sequence ID" value="NZ_CALYQA010000007.1"/>
</dbReference>
<evidence type="ECO:0008006" key="4">
    <source>
        <dbReference type="Google" id="ProtNLM"/>
    </source>
</evidence>